<evidence type="ECO:0000256" key="7">
    <source>
        <dbReference type="SAM" id="Phobius"/>
    </source>
</evidence>
<feature type="transmembrane region" description="Helical" evidence="7">
    <location>
        <begin position="67"/>
        <end position="86"/>
    </location>
</feature>
<dbReference type="InterPro" id="IPR013525">
    <property type="entry name" value="ABC2_TM"/>
</dbReference>
<keyword evidence="4 7" id="KW-0472">Membrane</keyword>
<dbReference type="eggNOG" id="COG0842">
    <property type="taxonomic scope" value="Bacteria"/>
</dbReference>
<evidence type="ECO:0000256" key="4">
    <source>
        <dbReference type="ARBA" id="ARBA00023136"/>
    </source>
</evidence>
<dbReference type="GO" id="GO:0140359">
    <property type="term" value="F:ABC-type transporter activity"/>
    <property type="evidence" value="ECO:0007669"/>
    <property type="project" value="InterPro"/>
</dbReference>
<dbReference type="PANTHER" id="PTHR43229">
    <property type="entry name" value="NODULATION PROTEIN J"/>
    <property type="match status" value="1"/>
</dbReference>
<evidence type="ECO:0000256" key="6">
    <source>
        <dbReference type="SAM" id="MobiDB-lite"/>
    </source>
</evidence>
<organism evidence="9 10">
    <name type="scientific">Streptomyces alboflavus</name>
    <dbReference type="NCBI Taxonomy" id="67267"/>
    <lineage>
        <taxon>Bacteria</taxon>
        <taxon>Bacillati</taxon>
        <taxon>Actinomycetota</taxon>
        <taxon>Actinomycetes</taxon>
        <taxon>Kitasatosporales</taxon>
        <taxon>Streptomycetaceae</taxon>
        <taxon>Streptomyces</taxon>
    </lineage>
</organism>
<dbReference type="PANTHER" id="PTHR43229:SF6">
    <property type="entry name" value="ABC-TYPE MULTIDRUG TRANSPORT SYSTEM, PERMEASE COMPONENT"/>
    <property type="match status" value="1"/>
</dbReference>
<feature type="transmembrane region" description="Helical" evidence="7">
    <location>
        <begin position="147"/>
        <end position="170"/>
    </location>
</feature>
<feature type="region of interest" description="Disordered" evidence="6">
    <location>
        <begin position="1"/>
        <end position="48"/>
    </location>
</feature>
<dbReference type="GO" id="GO:0043190">
    <property type="term" value="C:ATP-binding cassette (ABC) transporter complex"/>
    <property type="evidence" value="ECO:0007669"/>
    <property type="project" value="InterPro"/>
</dbReference>
<reference evidence="9 10" key="1">
    <citation type="submission" date="2017-05" db="EMBL/GenBank/DDBJ databases">
        <title>Streptomyces alboflavus Genome sequencing and assembly.</title>
        <authorList>
            <person name="Wang Y."/>
            <person name="Du B."/>
            <person name="Ding Y."/>
            <person name="Liu H."/>
            <person name="Hou Q."/>
            <person name="Liu K."/>
            <person name="Wang C."/>
            <person name="Yao L."/>
        </authorList>
    </citation>
    <scope>NUCLEOTIDE SEQUENCE [LARGE SCALE GENOMIC DNA]</scope>
    <source>
        <strain evidence="9 10">MDJK44</strain>
    </source>
</reference>
<dbReference type="KEGG" id="salf:SMD44_05690"/>
<feature type="domain" description="ABC-2 type transporter transmembrane" evidence="8">
    <location>
        <begin position="98"/>
        <end position="284"/>
    </location>
</feature>
<dbReference type="EMBL" id="CP021748">
    <property type="protein sequence ID" value="ARX86221.1"/>
    <property type="molecule type" value="Genomic_DNA"/>
</dbReference>
<evidence type="ECO:0000256" key="1">
    <source>
        <dbReference type="ARBA" id="ARBA00004141"/>
    </source>
</evidence>
<sequence length="295" mass="31511">MTGTSGAIDEAARTRGPEEEHRTRGLQKENHMTTHATPNPRTTGSPRFTSGALVTLEVRRALRNKKFLFFSVIYPALLFVIIAGGADSTTEVDGTGLALPAFMMVSMASFGALTAVLMGNSERIAKERQSGWVRQLRLTSLPGRGYVLAKTASAAVVSLPSIVVVFVTAAAVKDVRLDAWQWLALTGAIWAGSLCFAALGVAVGYSATGDAVRPITMILYFALSLLGGLWMPTTTFPHWLQTLADWTPTHAYAALGRAIELGGAPHAGDVVLLLAYFLLFAGGAAWLYRKDTLKA</sequence>
<dbReference type="PIRSF" id="PIRSF006648">
    <property type="entry name" value="DrrB"/>
    <property type="match status" value="1"/>
</dbReference>
<keyword evidence="5" id="KW-0046">Antibiotic resistance</keyword>
<name>A0A1Z1WIF6_9ACTN</name>
<keyword evidence="3 7" id="KW-1133">Transmembrane helix</keyword>
<feature type="transmembrane region" description="Helical" evidence="7">
    <location>
        <begin position="182"/>
        <end position="205"/>
    </location>
</feature>
<feature type="transmembrane region" description="Helical" evidence="7">
    <location>
        <begin position="98"/>
        <end position="118"/>
    </location>
</feature>
<evidence type="ECO:0000313" key="9">
    <source>
        <dbReference type="EMBL" id="ARX86221.1"/>
    </source>
</evidence>
<protein>
    <submittedName>
        <fullName evidence="9">ABC transporter</fullName>
    </submittedName>
</protein>
<gene>
    <name evidence="9" type="ORF">SMD44_05690</name>
</gene>
<evidence type="ECO:0000256" key="3">
    <source>
        <dbReference type="ARBA" id="ARBA00022989"/>
    </source>
</evidence>
<evidence type="ECO:0000313" key="10">
    <source>
        <dbReference type="Proteomes" id="UP000195880"/>
    </source>
</evidence>
<comment type="subcellular location">
    <subcellularLocation>
        <location evidence="1">Membrane</location>
        <topology evidence="1">Multi-pass membrane protein</topology>
    </subcellularLocation>
</comment>
<dbReference type="Pfam" id="PF12698">
    <property type="entry name" value="ABC2_membrane_3"/>
    <property type="match status" value="1"/>
</dbReference>
<evidence type="ECO:0000256" key="2">
    <source>
        <dbReference type="ARBA" id="ARBA00022692"/>
    </source>
</evidence>
<dbReference type="InterPro" id="IPR000412">
    <property type="entry name" value="ABC_2_transport"/>
</dbReference>
<dbReference type="STRING" id="67267.GCA_000716675_06058"/>
<dbReference type="InterPro" id="IPR051784">
    <property type="entry name" value="Nod_factor_ABC_transporter"/>
</dbReference>
<proteinExistence type="predicted"/>
<feature type="transmembrane region" description="Helical" evidence="7">
    <location>
        <begin position="270"/>
        <end position="288"/>
    </location>
</feature>
<keyword evidence="2 7" id="KW-0812">Transmembrane</keyword>
<feature type="compositionally biased region" description="Basic and acidic residues" evidence="6">
    <location>
        <begin position="10"/>
        <end position="32"/>
    </location>
</feature>
<feature type="transmembrane region" description="Helical" evidence="7">
    <location>
        <begin position="217"/>
        <end position="240"/>
    </location>
</feature>
<evidence type="ECO:0000259" key="8">
    <source>
        <dbReference type="Pfam" id="PF12698"/>
    </source>
</evidence>
<evidence type="ECO:0000256" key="5">
    <source>
        <dbReference type="ARBA" id="ARBA00023251"/>
    </source>
</evidence>
<accession>A0A1Z1WIF6</accession>
<feature type="compositionally biased region" description="Polar residues" evidence="6">
    <location>
        <begin position="33"/>
        <end position="48"/>
    </location>
</feature>
<dbReference type="GO" id="GO:0046677">
    <property type="term" value="P:response to antibiotic"/>
    <property type="evidence" value="ECO:0007669"/>
    <property type="project" value="UniProtKB-KW"/>
</dbReference>
<dbReference type="Proteomes" id="UP000195880">
    <property type="component" value="Chromosome"/>
</dbReference>
<dbReference type="AlphaFoldDB" id="A0A1Z1WIF6"/>
<keyword evidence="10" id="KW-1185">Reference proteome</keyword>